<dbReference type="AlphaFoldDB" id="A0A9D2LAE6"/>
<name>A0A9D2LAE6_9MICO</name>
<comment type="caution">
    <text evidence="1">The sequence shown here is derived from an EMBL/GenBank/DDBJ whole genome shotgun (WGS) entry which is preliminary data.</text>
</comment>
<evidence type="ECO:0000313" key="1">
    <source>
        <dbReference type="EMBL" id="HJB08997.1"/>
    </source>
</evidence>
<dbReference type="Proteomes" id="UP000823823">
    <property type="component" value="Unassembled WGS sequence"/>
</dbReference>
<gene>
    <name evidence="1" type="ORF">H9786_00470</name>
</gene>
<protein>
    <recommendedName>
        <fullName evidence="3">Amino acid transporter</fullName>
    </recommendedName>
</protein>
<organism evidence="1 2">
    <name type="scientific">Candidatus Brachybacterium merdavium</name>
    <dbReference type="NCBI Taxonomy" id="2838513"/>
    <lineage>
        <taxon>Bacteria</taxon>
        <taxon>Bacillati</taxon>
        <taxon>Actinomycetota</taxon>
        <taxon>Actinomycetes</taxon>
        <taxon>Micrococcales</taxon>
        <taxon>Dermabacteraceae</taxon>
        <taxon>Brachybacterium</taxon>
    </lineage>
</organism>
<sequence length="220" mass="25495">MLSRPTGPPAAQPPSAGLLPPEEFRHWYGRWEPLDPTSIAAFMEGFDRPWWIIGGWSIEVVTGVCRPHEDMDISILSGDAEAFRLFLGDRWTPWNVDEGWFRPFDDRFTEVRPDSQLWVRRDAGSPWVLDVPFTPETDGRWTSKRHLQHTEHLDDVTWIAPDGLRYSRPEVTLMFKAAQAREKDRQDARAALPLLDARARRWLKGAVARFAPDHEWVRSL</sequence>
<proteinExistence type="predicted"/>
<reference evidence="1" key="1">
    <citation type="journal article" date="2021" name="PeerJ">
        <title>Extensive microbial diversity within the chicken gut microbiome revealed by metagenomics and culture.</title>
        <authorList>
            <person name="Gilroy R."/>
            <person name="Ravi A."/>
            <person name="Getino M."/>
            <person name="Pursley I."/>
            <person name="Horton D.L."/>
            <person name="Alikhan N.F."/>
            <person name="Baker D."/>
            <person name="Gharbi K."/>
            <person name="Hall N."/>
            <person name="Watson M."/>
            <person name="Adriaenssens E.M."/>
            <person name="Foster-Nyarko E."/>
            <person name="Jarju S."/>
            <person name="Secka A."/>
            <person name="Antonio M."/>
            <person name="Oren A."/>
            <person name="Chaudhuri R.R."/>
            <person name="La Ragione R."/>
            <person name="Hildebrand F."/>
            <person name="Pallen M.J."/>
        </authorList>
    </citation>
    <scope>NUCLEOTIDE SEQUENCE</scope>
    <source>
        <strain evidence="1">ChiHjej13B12-24818</strain>
    </source>
</reference>
<accession>A0A9D2LAE6</accession>
<evidence type="ECO:0000313" key="2">
    <source>
        <dbReference type="Proteomes" id="UP000823823"/>
    </source>
</evidence>
<dbReference type="InterPro" id="IPR019646">
    <property type="entry name" value="Aminoglyc_AdlTrfase"/>
</dbReference>
<dbReference type="Gene3D" id="3.30.460.40">
    <property type="match status" value="1"/>
</dbReference>
<dbReference type="EMBL" id="DWZH01000006">
    <property type="protein sequence ID" value="HJB08997.1"/>
    <property type="molecule type" value="Genomic_DNA"/>
</dbReference>
<evidence type="ECO:0008006" key="3">
    <source>
        <dbReference type="Google" id="ProtNLM"/>
    </source>
</evidence>
<reference evidence="1" key="2">
    <citation type="submission" date="2021-04" db="EMBL/GenBank/DDBJ databases">
        <authorList>
            <person name="Gilroy R."/>
        </authorList>
    </citation>
    <scope>NUCLEOTIDE SEQUENCE</scope>
    <source>
        <strain evidence="1">ChiHjej13B12-24818</strain>
    </source>
</reference>
<dbReference type="Pfam" id="PF10706">
    <property type="entry name" value="Aminoglyc_resit"/>
    <property type="match status" value="1"/>
</dbReference>